<evidence type="ECO:0000256" key="3">
    <source>
        <dbReference type="ARBA" id="ARBA00022741"/>
    </source>
</evidence>
<protein>
    <recommendedName>
        <fullName evidence="12">ABC transporter ATP-binding protein</fullName>
    </recommendedName>
</protein>
<feature type="transmembrane region" description="Helical" evidence="7">
    <location>
        <begin position="21"/>
        <end position="41"/>
    </location>
</feature>
<organism evidence="10 11">
    <name type="scientific">Paenibacillus odorifer</name>
    <dbReference type="NCBI Taxonomy" id="189426"/>
    <lineage>
        <taxon>Bacteria</taxon>
        <taxon>Bacillati</taxon>
        <taxon>Bacillota</taxon>
        <taxon>Bacilli</taxon>
        <taxon>Bacillales</taxon>
        <taxon>Paenibacillaceae</taxon>
        <taxon>Paenibacillus</taxon>
    </lineage>
</organism>
<dbReference type="Proteomes" id="UP000187425">
    <property type="component" value="Unassembled WGS sequence"/>
</dbReference>
<dbReference type="InterPro" id="IPR039421">
    <property type="entry name" value="Type_1_exporter"/>
</dbReference>
<feature type="transmembrane region" description="Helical" evidence="7">
    <location>
        <begin position="275"/>
        <end position="299"/>
    </location>
</feature>
<dbReference type="GO" id="GO:0005524">
    <property type="term" value="F:ATP binding"/>
    <property type="evidence" value="ECO:0007669"/>
    <property type="project" value="UniProtKB-KW"/>
</dbReference>
<dbReference type="SMART" id="SM00382">
    <property type="entry name" value="AAA"/>
    <property type="match status" value="1"/>
</dbReference>
<dbReference type="PANTHER" id="PTHR43394">
    <property type="entry name" value="ATP-DEPENDENT PERMEASE MDL1, MITOCHONDRIAL"/>
    <property type="match status" value="1"/>
</dbReference>
<dbReference type="Pfam" id="PF00005">
    <property type="entry name" value="ABC_tran"/>
    <property type="match status" value="1"/>
</dbReference>
<dbReference type="InterPro" id="IPR027417">
    <property type="entry name" value="P-loop_NTPase"/>
</dbReference>
<dbReference type="AlphaFoldDB" id="A0A1R0ZID7"/>
<dbReference type="InterPro" id="IPR011527">
    <property type="entry name" value="ABC1_TM_dom"/>
</dbReference>
<dbReference type="CDD" id="cd07346">
    <property type="entry name" value="ABC_6TM_exporters"/>
    <property type="match status" value="1"/>
</dbReference>
<evidence type="ECO:0000256" key="6">
    <source>
        <dbReference type="ARBA" id="ARBA00023136"/>
    </source>
</evidence>
<reference evidence="10 11" key="1">
    <citation type="submission" date="2016-11" db="EMBL/GenBank/DDBJ databases">
        <title>Paenibacillus species isolates.</title>
        <authorList>
            <person name="Beno S.M."/>
        </authorList>
    </citation>
    <scope>NUCLEOTIDE SEQUENCE [LARGE SCALE GENOMIC DNA]</scope>
    <source>
        <strain evidence="10 11">FSL H7-0443</strain>
    </source>
</reference>
<dbReference type="GO" id="GO:0015421">
    <property type="term" value="F:ABC-type oligopeptide transporter activity"/>
    <property type="evidence" value="ECO:0007669"/>
    <property type="project" value="TreeGrafter"/>
</dbReference>
<name>A0A1R0ZID7_9BACL</name>
<dbReference type="PANTHER" id="PTHR43394:SF1">
    <property type="entry name" value="ATP-BINDING CASSETTE SUB-FAMILY B MEMBER 10, MITOCHONDRIAL"/>
    <property type="match status" value="1"/>
</dbReference>
<dbReference type="InterPro" id="IPR003439">
    <property type="entry name" value="ABC_transporter-like_ATP-bd"/>
</dbReference>
<keyword evidence="3" id="KW-0547">Nucleotide-binding</keyword>
<keyword evidence="2 7" id="KW-0812">Transmembrane</keyword>
<comment type="subcellular location">
    <subcellularLocation>
        <location evidence="1">Cell membrane</location>
        <topology evidence="1">Multi-pass membrane protein</topology>
    </subcellularLocation>
</comment>
<keyword evidence="5 7" id="KW-1133">Transmembrane helix</keyword>
<dbReference type="SUPFAM" id="SSF90123">
    <property type="entry name" value="ABC transporter transmembrane region"/>
    <property type="match status" value="1"/>
</dbReference>
<gene>
    <name evidence="10" type="ORF">BSK65_12600</name>
</gene>
<evidence type="ECO:0000256" key="1">
    <source>
        <dbReference type="ARBA" id="ARBA00004651"/>
    </source>
</evidence>
<comment type="caution">
    <text evidence="10">The sequence shown here is derived from an EMBL/GenBank/DDBJ whole genome shotgun (WGS) entry which is preliminary data.</text>
</comment>
<evidence type="ECO:0000256" key="7">
    <source>
        <dbReference type="SAM" id="Phobius"/>
    </source>
</evidence>
<evidence type="ECO:0000256" key="4">
    <source>
        <dbReference type="ARBA" id="ARBA00022840"/>
    </source>
</evidence>
<dbReference type="GO" id="GO:0016887">
    <property type="term" value="F:ATP hydrolysis activity"/>
    <property type="evidence" value="ECO:0007669"/>
    <property type="project" value="InterPro"/>
</dbReference>
<dbReference type="Gene3D" id="1.20.1560.10">
    <property type="entry name" value="ABC transporter type 1, transmembrane domain"/>
    <property type="match status" value="1"/>
</dbReference>
<evidence type="ECO:0008006" key="12">
    <source>
        <dbReference type="Google" id="ProtNLM"/>
    </source>
</evidence>
<dbReference type="GO" id="GO:0005886">
    <property type="term" value="C:plasma membrane"/>
    <property type="evidence" value="ECO:0007669"/>
    <property type="project" value="UniProtKB-SubCell"/>
</dbReference>
<keyword evidence="4" id="KW-0067">ATP-binding</keyword>
<dbReference type="InterPro" id="IPR003593">
    <property type="entry name" value="AAA+_ATPase"/>
</dbReference>
<dbReference type="PROSITE" id="PS50929">
    <property type="entry name" value="ABC_TM1F"/>
    <property type="match status" value="1"/>
</dbReference>
<accession>A0A1R0ZID7</accession>
<dbReference type="RefSeq" id="WP_076284640.1">
    <property type="nucleotide sequence ID" value="NZ_MPTW01000005.1"/>
</dbReference>
<feature type="domain" description="ABC transporter" evidence="8">
    <location>
        <begin position="339"/>
        <end position="572"/>
    </location>
</feature>
<dbReference type="InterPro" id="IPR036640">
    <property type="entry name" value="ABC1_TM_sf"/>
</dbReference>
<feature type="transmembrane region" description="Helical" evidence="7">
    <location>
        <begin position="241"/>
        <end position="263"/>
    </location>
</feature>
<evidence type="ECO:0000313" key="11">
    <source>
        <dbReference type="Proteomes" id="UP000187425"/>
    </source>
</evidence>
<dbReference type="PROSITE" id="PS50893">
    <property type="entry name" value="ABC_TRANSPORTER_2"/>
    <property type="match status" value="1"/>
</dbReference>
<evidence type="ECO:0000313" key="10">
    <source>
        <dbReference type="EMBL" id="OME70743.1"/>
    </source>
</evidence>
<dbReference type="EMBL" id="MPTW01000005">
    <property type="protein sequence ID" value="OME70743.1"/>
    <property type="molecule type" value="Genomic_DNA"/>
</dbReference>
<dbReference type="Pfam" id="PF00664">
    <property type="entry name" value="ABC_membrane"/>
    <property type="match status" value="1"/>
</dbReference>
<evidence type="ECO:0000256" key="5">
    <source>
        <dbReference type="ARBA" id="ARBA00022989"/>
    </source>
</evidence>
<keyword evidence="6 7" id="KW-0472">Membrane</keyword>
<dbReference type="SUPFAM" id="SSF52540">
    <property type="entry name" value="P-loop containing nucleoside triphosphate hydrolases"/>
    <property type="match status" value="1"/>
</dbReference>
<sequence>MKYNVVWISIKELFHPYRKNIWIISIVMLVTSIGSFLTPWFTKQLIDIGILGLDFYRVIQYVGLIFLIFLIQQLLGIFQFYYYKEISVRIPYDLNKKACKHVLSVRTKFFKDRNFSVVMSELFQDIANISSLTDTQFLTSFVNLFKVFAGLTALFYINWKLTLVMLATIPVKMLIGSFLYKKQVKVYEIIMHLQSNFSEWLGDAISGIEAIKVWGITGKRLAKLKVNLDGSKNAKSKLMRYGFIDSISGSFMTTLFTCGLYLYGAWLIQKDEITIGGLVSFISYSSLVFEPITIISYLITQLSSVKPAFERFLKFLNTDAEIDKPEAKELLESISINDLKFENVSLVYENEKALDQVNFTIQKGEKVAIIGLNGSGKSSVVNLLLRFYEPTEGSIKINDKDVKEYTFESYRSIWSLMAQNNYLFNDTVANNINISEELTLTEILESCKQSGAYSFIQDLPEKMDTRIGYNGAKLSGGQKQKIALARTLARKDTKILLLDEATSSYDYYSEQVFNEELLSSDRYMMTIIITHRPEVLKRLDKIIYLNGGKVLGIGTFDELYTSQESFRDMITSTQREETPDAFYSFSNESESTLRL</sequence>
<dbReference type="Gene3D" id="3.40.50.300">
    <property type="entry name" value="P-loop containing nucleotide triphosphate hydrolases"/>
    <property type="match status" value="1"/>
</dbReference>
<dbReference type="InterPro" id="IPR017871">
    <property type="entry name" value="ABC_transporter-like_CS"/>
</dbReference>
<proteinExistence type="predicted"/>
<feature type="transmembrane region" description="Helical" evidence="7">
    <location>
        <begin position="61"/>
        <end position="83"/>
    </location>
</feature>
<dbReference type="OrthoDB" id="1891664at2"/>
<feature type="domain" description="ABC transmembrane type-1" evidence="9">
    <location>
        <begin position="22"/>
        <end position="304"/>
    </location>
</feature>
<dbReference type="PROSITE" id="PS00211">
    <property type="entry name" value="ABC_TRANSPORTER_1"/>
    <property type="match status" value="1"/>
</dbReference>
<evidence type="ECO:0000259" key="8">
    <source>
        <dbReference type="PROSITE" id="PS50893"/>
    </source>
</evidence>
<evidence type="ECO:0000259" key="9">
    <source>
        <dbReference type="PROSITE" id="PS50929"/>
    </source>
</evidence>
<evidence type="ECO:0000256" key="2">
    <source>
        <dbReference type="ARBA" id="ARBA00022692"/>
    </source>
</evidence>